<dbReference type="InterPro" id="IPR009589">
    <property type="entry name" value="PH_YyaB-like"/>
</dbReference>
<keyword evidence="4" id="KW-1185">Reference proteome</keyword>
<proteinExistence type="predicted"/>
<dbReference type="AlphaFoldDB" id="A0A9X2CWA9"/>
<evidence type="ECO:0000256" key="1">
    <source>
        <dbReference type="SAM" id="Phobius"/>
    </source>
</evidence>
<comment type="caution">
    <text evidence="3">The sequence shown here is derived from an EMBL/GenBank/DDBJ whole genome shotgun (WGS) entry which is preliminary data.</text>
</comment>
<sequence>MIIWVTILLCTIPPIIEREVVTGLITFPLAIFVAWIWYSTGYKIENDRLKIAFGPFSKMILINEIKSVRKTRSLISAPANSLDRLEIMYGKFNLIVISPINQKQFLHFLLTINPSINLEGDLKHLNKD</sequence>
<dbReference type="Pfam" id="PF06713">
    <property type="entry name" value="bPH_4"/>
    <property type="match status" value="1"/>
</dbReference>
<evidence type="ECO:0000313" key="4">
    <source>
        <dbReference type="Proteomes" id="UP001139150"/>
    </source>
</evidence>
<dbReference type="Proteomes" id="UP001139150">
    <property type="component" value="Unassembled WGS sequence"/>
</dbReference>
<reference evidence="3" key="1">
    <citation type="submission" date="2022-02" db="EMBL/GenBank/DDBJ databases">
        <title>Halalkalibacter sp. nov. isolated from Lonar Lake, India.</title>
        <authorList>
            <person name="Joshi A."/>
            <person name="Thite S."/>
            <person name="Lodha T."/>
        </authorList>
    </citation>
    <scope>NUCLEOTIDE SEQUENCE</scope>
    <source>
        <strain evidence="3">MEB205</strain>
    </source>
</reference>
<feature type="domain" description="Uncharacterized protein YyaB-like PH" evidence="2">
    <location>
        <begin position="40"/>
        <end position="113"/>
    </location>
</feature>
<organism evidence="3 4">
    <name type="scientific">Halalkalibacter alkaliphilus</name>
    <dbReference type="NCBI Taxonomy" id="2917993"/>
    <lineage>
        <taxon>Bacteria</taxon>
        <taxon>Bacillati</taxon>
        <taxon>Bacillota</taxon>
        <taxon>Bacilli</taxon>
        <taxon>Bacillales</taxon>
        <taxon>Bacillaceae</taxon>
        <taxon>Halalkalibacter</taxon>
    </lineage>
</organism>
<dbReference type="RefSeq" id="WP_250098317.1">
    <property type="nucleotide sequence ID" value="NZ_JAKRYL010000029.1"/>
</dbReference>
<evidence type="ECO:0000259" key="2">
    <source>
        <dbReference type="Pfam" id="PF06713"/>
    </source>
</evidence>
<keyword evidence="1" id="KW-0472">Membrane</keyword>
<keyword evidence="1" id="KW-1133">Transmembrane helix</keyword>
<name>A0A9X2CWA9_9BACI</name>
<evidence type="ECO:0000313" key="3">
    <source>
        <dbReference type="EMBL" id="MCL7749458.1"/>
    </source>
</evidence>
<accession>A0A9X2CWA9</accession>
<dbReference type="GO" id="GO:0030153">
    <property type="term" value="P:bacteriocin immunity"/>
    <property type="evidence" value="ECO:0007669"/>
    <property type="project" value="InterPro"/>
</dbReference>
<keyword evidence="1" id="KW-0812">Transmembrane</keyword>
<protein>
    <submittedName>
        <fullName evidence="3">PH domain-containing protein</fullName>
    </submittedName>
</protein>
<gene>
    <name evidence="3" type="ORF">MF646_20260</name>
</gene>
<feature type="transmembrane region" description="Helical" evidence="1">
    <location>
        <begin position="20"/>
        <end position="38"/>
    </location>
</feature>
<dbReference type="EMBL" id="JAKRYL010000029">
    <property type="protein sequence ID" value="MCL7749458.1"/>
    <property type="molecule type" value="Genomic_DNA"/>
</dbReference>